<evidence type="ECO:0000256" key="4">
    <source>
        <dbReference type="ARBA" id="ARBA00022989"/>
    </source>
</evidence>
<evidence type="ECO:0000256" key="1">
    <source>
        <dbReference type="ARBA" id="ARBA00004651"/>
    </source>
</evidence>
<evidence type="ECO:0000256" key="7">
    <source>
        <dbReference type="SAM" id="Phobius"/>
    </source>
</evidence>
<dbReference type="GO" id="GO:0022857">
    <property type="term" value="F:transmembrane transporter activity"/>
    <property type="evidence" value="ECO:0007669"/>
    <property type="project" value="TreeGrafter"/>
</dbReference>
<organism evidence="10 11">
    <name type="scientific">Reticulibacter mediterranei</name>
    <dbReference type="NCBI Taxonomy" id="2778369"/>
    <lineage>
        <taxon>Bacteria</taxon>
        <taxon>Bacillati</taxon>
        <taxon>Chloroflexota</taxon>
        <taxon>Ktedonobacteria</taxon>
        <taxon>Ktedonobacterales</taxon>
        <taxon>Reticulibacteraceae</taxon>
        <taxon>Reticulibacter</taxon>
    </lineage>
</organism>
<comment type="caution">
    <text evidence="10">The sequence shown here is derived from an EMBL/GenBank/DDBJ whole genome shotgun (WGS) entry which is preliminary data.</text>
</comment>
<keyword evidence="2" id="KW-1003">Cell membrane</keyword>
<dbReference type="Pfam" id="PF02687">
    <property type="entry name" value="FtsX"/>
    <property type="match status" value="1"/>
</dbReference>
<feature type="transmembrane region" description="Helical" evidence="7">
    <location>
        <begin position="363"/>
        <end position="385"/>
    </location>
</feature>
<evidence type="ECO:0000256" key="2">
    <source>
        <dbReference type="ARBA" id="ARBA00022475"/>
    </source>
</evidence>
<proteinExistence type="inferred from homology"/>
<reference evidence="10" key="1">
    <citation type="submission" date="2020-10" db="EMBL/GenBank/DDBJ databases">
        <title>Taxonomic study of unclassified bacteria belonging to the class Ktedonobacteria.</title>
        <authorList>
            <person name="Yabe S."/>
            <person name="Wang C.M."/>
            <person name="Zheng Y."/>
            <person name="Sakai Y."/>
            <person name="Cavaletti L."/>
            <person name="Monciardini P."/>
            <person name="Donadio S."/>
        </authorList>
    </citation>
    <scope>NUCLEOTIDE SEQUENCE</scope>
    <source>
        <strain evidence="10">ID150040</strain>
    </source>
</reference>
<feature type="domain" description="MacB-like periplasmic core" evidence="9">
    <location>
        <begin position="47"/>
        <end position="277"/>
    </location>
</feature>
<feature type="transmembrane region" description="Helical" evidence="7">
    <location>
        <begin position="397"/>
        <end position="421"/>
    </location>
</feature>
<evidence type="ECO:0000259" key="8">
    <source>
        <dbReference type="Pfam" id="PF02687"/>
    </source>
</evidence>
<dbReference type="InterPro" id="IPR025857">
    <property type="entry name" value="MacB_PCD"/>
</dbReference>
<evidence type="ECO:0000256" key="5">
    <source>
        <dbReference type="ARBA" id="ARBA00023136"/>
    </source>
</evidence>
<dbReference type="Pfam" id="PF12704">
    <property type="entry name" value="MacB_PCD"/>
    <property type="match status" value="1"/>
</dbReference>
<gene>
    <name evidence="10" type="ORF">KSF_042290</name>
</gene>
<dbReference type="EMBL" id="BNJK01000001">
    <property type="protein sequence ID" value="GHO94181.1"/>
    <property type="molecule type" value="Genomic_DNA"/>
</dbReference>
<dbReference type="AlphaFoldDB" id="A0A8J3IGJ3"/>
<accession>A0A8J3IGJ3</accession>
<feature type="transmembrane region" description="Helical" evidence="7">
    <location>
        <begin position="312"/>
        <end position="339"/>
    </location>
</feature>
<name>A0A8J3IGJ3_9CHLR</name>
<dbReference type="PANTHER" id="PTHR30572:SF4">
    <property type="entry name" value="ABC TRANSPORTER PERMEASE YTRF"/>
    <property type="match status" value="1"/>
</dbReference>
<dbReference type="Proteomes" id="UP000597444">
    <property type="component" value="Unassembled WGS sequence"/>
</dbReference>
<protein>
    <submittedName>
        <fullName evidence="10">Multidrug ABC transporter substrate-binding protein</fullName>
    </submittedName>
</protein>
<evidence type="ECO:0000313" key="11">
    <source>
        <dbReference type="Proteomes" id="UP000597444"/>
    </source>
</evidence>
<dbReference type="RefSeq" id="WP_220204936.1">
    <property type="nucleotide sequence ID" value="NZ_BNJK01000001.1"/>
</dbReference>
<dbReference type="GO" id="GO:0005886">
    <property type="term" value="C:plasma membrane"/>
    <property type="evidence" value="ECO:0007669"/>
    <property type="project" value="UniProtKB-SubCell"/>
</dbReference>
<keyword evidence="5 7" id="KW-0472">Membrane</keyword>
<keyword evidence="4 7" id="KW-1133">Transmembrane helix</keyword>
<dbReference type="InterPro" id="IPR050250">
    <property type="entry name" value="Macrolide_Exporter_MacB"/>
</dbReference>
<evidence type="ECO:0000259" key="9">
    <source>
        <dbReference type="Pfam" id="PF12704"/>
    </source>
</evidence>
<comment type="similarity">
    <text evidence="6">Belongs to the ABC-4 integral membrane protein family.</text>
</comment>
<comment type="subcellular location">
    <subcellularLocation>
        <location evidence="1">Cell membrane</location>
        <topology evidence="1">Multi-pass membrane protein</topology>
    </subcellularLocation>
</comment>
<feature type="domain" description="ABC3 transporter permease C-terminal" evidence="8">
    <location>
        <begin position="319"/>
        <end position="429"/>
    </location>
</feature>
<keyword evidence="3 7" id="KW-0812">Transmembrane</keyword>
<evidence type="ECO:0000256" key="6">
    <source>
        <dbReference type="ARBA" id="ARBA00038076"/>
    </source>
</evidence>
<dbReference type="InterPro" id="IPR003838">
    <property type="entry name" value="ABC3_permease_C"/>
</dbReference>
<feature type="transmembrane region" description="Helical" evidence="7">
    <location>
        <begin position="47"/>
        <end position="66"/>
    </location>
</feature>
<evidence type="ECO:0000313" key="10">
    <source>
        <dbReference type="EMBL" id="GHO94181.1"/>
    </source>
</evidence>
<dbReference type="PANTHER" id="PTHR30572">
    <property type="entry name" value="MEMBRANE COMPONENT OF TRANSPORTER-RELATED"/>
    <property type="match status" value="1"/>
</dbReference>
<sequence>MSRVLAPPPRIVSSRPELPRATSSRGLLLLANFRAARKALLANGSRSFLTMLGVIIGVAAVITAVTQAEGTSADINQRFSSLGTNILTIQPGAPPAMAGKGGFMIKQGGSKDSTLTLNDARALASLAHVEQSSALLRIGGNVIFRNQNGQFQMLGVSVNYPSIHNLQLAEGSWFSDADESSRASKVVIGATVAQTLFSALHVDPIGQTIRFGSDRFGSQPFQVVGVLTSADPMADQNIYAPFNTVQVRVLNTTTTDSIEVLVDDTNNLTLVQQEITELLEKRHHITSGAEDDFWVQSATQMVQNRQASASSLATLLIGIAAVSLTVGGIGIMNIMLVSVTERTREIGIRLAVGARKSDIRNQFLIEAVLLSALGGIIGVFFGLFVGYEIVVSSELPFILNPGAIMLAVSVAGLTGIIFGLYPAVRAADLDPIVALRAI</sequence>
<keyword evidence="11" id="KW-1185">Reference proteome</keyword>
<evidence type="ECO:0000256" key="3">
    <source>
        <dbReference type="ARBA" id="ARBA00022692"/>
    </source>
</evidence>